<dbReference type="OrthoDB" id="8194453at2759"/>
<reference evidence="2 3" key="1">
    <citation type="submission" date="2017-12" db="EMBL/GenBank/DDBJ databases">
        <title>Hemimetabolous genomes reveal molecular basis of termite eusociality.</title>
        <authorList>
            <person name="Harrison M.C."/>
            <person name="Jongepier E."/>
            <person name="Robertson H.M."/>
            <person name="Arning N."/>
            <person name="Bitard-Feildel T."/>
            <person name="Chao H."/>
            <person name="Childers C.P."/>
            <person name="Dinh H."/>
            <person name="Doddapaneni H."/>
            <person name="Dugan S."/>
            <person name="Gowin J."/>
            <person name="Greiner C."/>
            <person name="Han Y."/>
            <person name="Hu H."/>
            <person name="Hughes D.S.T."/>
            <person name="Huylmans A.-K."/>
            <person name="Kemena C."/>
            <person name="Kremer L.P.M."/>
            <person name="Lee S.L."/>
            <person name="Lopez-Ezquerra A."/>
            <person name="Mallet L."/>
            <person name="Monroy-Kuhn J.M."/>
            <person name="Moser A."/>
            <person name="Murali S.C."/>
            <person name="Muzny D.M."/>
            <person name="Otani S."/>
            <person name="Piulachs M.-D."/>
            <person name="Poelchau M."/>
            <person name="Qu J."/>
            <person name="Schaub F."/>
            <person name="Wada-Katsumata A."/>
            <person name="Worley K.C."/>
            <person name="Xie Q."/>
            <person name="Ylla G."/>
            <person name="Poulsen M."/>
            <person name="Gibbs R.A."/>
            <person name="Schal C."/>
            <person name="Richards S."/>
            <person name="Belles X."/>
            <person name="Korb J."/>
            <person name="Bornberg-Bauer E."/>
        </authorList>
    </citation>
    <scope>NUCLEOTIDE SEQUENCE [LARGE SCALE GENOMIC DNA]</scope>
    <source>
        <tissue evidence="2">Whole body</tissue>
    </source>
</reference>
<evidence type="ECO:0000313" key="2">
    <source>
        <dbReference type="EMBL" id="PNF22901.1"/>
    </source>
</evidence>
<evidence type="ECO:0000256" key="1">
    <source>
        <dbReference type="SAM" id="MobiDB-lite"/>
    </source>
</evidence>
<dbReference type="EMBL" id="NEVH01019077">
    <property type="protein sequence ID" value="PNF22901.1"/>
    <property type="molecule type" value="Genomic_DNA"/>
</dbReference>
<feature type="region of interest" description="Disordered" evidence="1">
    <location>
        <begin position="182"/>
        <end position="221"/>
    </location>
</feature>
<proteinExistence type="predicted"/>
<feature type="region of interest" description="Disordered" evidence="1">
    <location>
        <begin position="131"/>
        <end position="150"/>
    </location>
</feature>
<feature type="region of interest" description="Disordered" evidence="1">
    <location>
        <begin position="61"/>
        <end position="103"/>
    </location>
</feature>
<sequence>MASSAATSSYSNTERSCLCGSVNAPSASPPQHASNTAKCKICRTKPKFCFLRGQRSFDLGQQGPSSAGLNGHVVSAPPNRSKEAEAIRDTSRAPLQGRRARSAERYEGLRVNGRTAPGLPRQTSLQTPVISNISAPSDRPPEYLYPELPPISSPPPPYEVAMRKMGHPPSYEEYLTQRLQQQQLGTNSSIPPPLPPRNPTMSSRSCSPPPPWSLPASSAATSQSLQQQNFCNCSKCKNGSVPGGRGGGLRVNLPAQQDDVTTARSLAEAQRQLRVMLPPEISQQATSSHDHCPCSKCQSRYGTYDDSNGNNDLMFSLDSTPALQGVLSDGLLCSVM</sequence>
<evidence type="ECO:0000313" key="3">
    <source>
        <dbReference type="Proteomes" id="UP000235965"/>
    </source>
</evidence>
<name>A0A2J7Q2T2_9NEOP</name>
<organism evidence="2 3">
    <name type="scientific">Cryptotermes secundus</name>
    <dbReference type="NCBI Taxonomy" id="105785"/>
    <lineage>
        <taxon>Eukaryota</taxon>
        <taxon>Metazoa</taxon>
        <taxon>Ecdysozoa</taxon>
        <taxon>Arthropoda</taxon>
        <taxon>Hexapoda</taxon>
        <taxon>Insecta</taxon>
        <taxon>Pterygota</taxon>
        <taxon>Neoptera</taxon>
        <taxon>Polyneoptera</taxon>
        <taxon>Dictyoptera</taxon>
        <taxon>Blattodea</taxon>
        <taxon>Blattoidea</taxon>
        <taxon>Termitoidae</taxon>
        <taxon>Kalotermitidae</taxon>
        <taxon>Cryptotermitinae</taxon>
        <taxon>Cryptotermes</taxon>
    </lineage>
</organism>
<feature type="compositionally biased region" description="Basic and acidic residues" evidence="1">
    <location>
        <begin position="80"/>
        <end position="91"/>
    </location>
</feature>
<keyword evidence="3" id="KW-1185">Reference proteome</keyword>
<dbReference type="InParanoid" id="A0A2J7Q2T2"/>
<protein>
    <submittedName>
        <fullName evidence="2">Uncharacterized protein</fullName>
    </submittedName>
</protein>
<gene>
    <name evidence="2" type="ORF">B7P43_G14145</name>
</gene>
<accession>A0A2J7Q2T2</accession>
<comment type="caution">
    <text evidence="2">The sequence shown here is derived from an EMBL/GenBank/DDBJ whole genome shotgun (WGS) entry which is preliminary data.</text>
</comment>
<dbReference type="AlphaFoldDB" id="A0A2J7Q2T2"/>
<dbReference type="Proteomes" id="UP000235965">
    <property type="component" value="Unassembled WGS sequence"/>
</dbReference>